<protein>
    <submittedName>
        <fullName evidence="2">Uncharacterized protein</fullName>
    </submittedName>
</protein>
<keyword evidence="1" id="KW-0812">Transmembrane</keyword>
<reference evidence="2" key="1">
    <citation type="submission" date="2020-11" db="EMBL/GenBank/DDBJ databases">
        <authorList>
            <person name="Tran Van P."/>
        </authorList>
    </citation>
    <scope>NUCLEOTIDE SEQUENCE</scope>
</reference>
<evidence type="ECO:0000313" key="3">
    <source>
        <dbReference type="Proteomes" id="UP000728032"/>
    </source>
</evidence>
<feature type="transmembrane region" description="Helical" evidence="1">
    <location>
        <begin position="20"/>
        <end position="41"/>
    </location>
</feature>
<dbReference type="InterPro" id="IPR010530">
    <property type="entry name" value="B12D"/>
</dbReference>
<evidence type="ECO:0000256" key="1">
    <source>
        <dbReference type="SAM" id="Phobius"/>
    </source>
</evidence>
<dbReference type="AlphaFoldDB" id="A0A7R9LXU5"/>
<accession>A0A7R9LXU5</accession>
<sequence>MKAMPSFSAAGLRKNPSLIPLLAMVGAGGIWAGVYILRLALKSPEVSWNRKGNPEPWQEYDKKQYKFWSQIDHENYEHPRPRF</sequence>
<dbReference type="OrthoDB" id="5511684at2759"/>
<evidence type="ECO:0000313" key="2">
    <source>
        <dbReference type="EMBL" id="CAD7649925.1"/>
    </source>
</evidence>
<dbReference type="PANTHER" id="PTHR14256:SF1">
    <property type="entry name" value="GEO09626P1"/>
    <property type="match status" value="1"/>
</dbReference>
<dbReference type="EMBL" id="CAJPVJ010003884">
    <property type="protein sequence ID" value="CAG2168045.1"/>
    <property type="molecule type" value="Genomic_DNA"/>
</dbReference>
<gene>
    <name evidence="2" type="ORF">ONB1V03_LOCUS7539</name>
</gene>
<dbReference type="EMBL" id="OC918709">
    <property type="protein sequence ID" value="CAD7649925.1"/>
    <property type="molecule type" value="Genomic_DNA"/>
</dbReference>
<dbReference type="Pfam" id="PF06522">
    <property type="entry name" value="B12D"/>
    <property type="match status" value="1"/>
</dbReference>
<name>A0A7R9LXU5_9ACAR</name>
<keyword evidence="1" id="KW-1133">Transmembrane helix</keyword>
<keyword evidence="3" id="KW-1185">Reference proteome</keyword>
<proteinExistence type="predicted"/>
<organism evidence="2">
    <name type="scientific">Oppiella nova</name>
    <dbReference type="NCBI Taxonomy" id="334625"/>
    <lineage>
        <taxon>Eukaryota</taxon>
        <taxon>Metazoa</taxon>
        <taxon>Ecdysozoa</taxon>
        <taxon>Arthropoda</taxon>
        <taxon>Chelicerata</taxon>
        <taxon>Arachnida</taxon>
        <taxon>Acari</taxon>
        <taxon>Acariformes</taxon>
        <taxon>Sarcoptiformes</taxon>
        <taxon>Oribatida</taxon>
        <taxon>Brachypylina</taxon>
        <taxon>Oppioidea</taxon>
        <taxon>Oppiidae</taxon>
        <taxon>Oppiella</taxon>
    </lineage>
</organism>
<dbReference type="Proteomes" id="UP000728032">
    <property type="component" value="Unassembled WGS sequence"/>
</dbReference>
<dbReference type="PANTHER" id="PTHR14256">
    <property type="entry name" value="NADH-UBIQUINONE OXIDOREDUCTASE MLRQ SUBUNIT"/>
    <property type="match status" value="1"/>
</dbReference>
<keyword evidence="1" id="KW-0472">Membrane</keyword>